<evidence type="ECO:0000256" key="1">
    <source>
        <dbReference type="ARBA" id="ARBA00023002"/>
    </source>
</evidence>
<dbReference type="Gene3D" id="3.20.20.100">
    <property type="entry name" value="NADP-dependent oxidoreductase domain"/>
    <property type="match status" value="1"/>
</dbReference>
<organism evidence="3 4">
    <name type="scientific">Leucocoprinus birnbaumii</name>
    <dbReference type="NCBI Taxonomy" id="56174"/>
    <lineage>
        <taxon>Eukaryota</taxon>
        <taxon>Fungi</taxon>
        <taxon>Dikarya</taxon>
        <taxon>Basidiomycota</taxon>
        <taxon>Agaricomycotina</taxon>
        <taxon>Agaricomycetes</taxon>
        <taxon>Agaricomycetidae</taxon>
        <taxon>Agaricales</taxon>
        <taxon>Agaricineae</taxon>
        <taxon>Agaricaceae</taxon>
        <taxon>Leucocoprinus</taxon>
    </lineage>
</organism>
<dbReference type="PRINTS" id="PR00069">
    <property type="entry name" value="ALDKETRDTASE"/>
</dbReference>
<gene>
    <name evidence="3" type="ORF">NP233_g11708</name>
</gene>
<keyword evidence="4" id="KW-1185">Reference proteome</keyword>
<dbReference type="Proteomes" id="UP001213000">
    <property type="component" value="Unassembled WGS sequence"/>
</dbReference>
<dbReference type="InterPro" id="IPR050791">
    <property type="entry name" value="Aldo-Keto_reductase"/>
</dbReference>
<dbReference type="AlphaFoldDB" id="A0AAD5VG03"/>
<dbReference type="InterPro" id="IPR023210">
    <property type="entry name" value="NADP_OxRdtase_dom"/>
</dbReference>
<accession>A0AAD5VG03</accession>
<dbReference type="Pfam" id="PF00248">
    <property type="entry name" value="Aldo_ket_red"/>
    <property type="match status" value="1"/>
</dbReference>
<feature type="domain" description="NADP-dependent oxidoreductase" evidence="2">
    <location>
        <begin position="26"/>
        <end position="297"/>
    </location>
</feature>
<proteinExistence type="predicted"/>
<dbReference type="InterPro" id="IPR036812">
    <property type="entry name" value="NAD(P)_OxRdtase_dom_sf"/>
</dbReference>
<reference evidence="3" key="1">
    <citation type="submission" date="2022-07" db="EMBL/GenBank/DDBJ databases">
        <title>Genome Sequence of Leucocoprinus birnbaumii.</title>
        <authorList>
            <person name="Buettner E."/>
        </authorList>
    </citation>
    <scope>NUCLEOTIDE SEQUENCE</scope>
    <source>
        <strain evidence="3">VT141</strain>
    </source>
</reference>
<comment type="caution">
    <text evidence="3">The sequence shown here is derived from an EMBL/GenBank/DDBJ whole genome shotgun (WGS) entry which is preliminary data.</text>
</comment>
<evidence type="ECO:0000313" key="4">
    <source>
        <dbReference type="Proteomes" id="UP001213000"/>
    </source>
</evidence>
<dbReference type="InterPro" id="IPR020471">
    <property type="entry name" value="AKR"/>
</dbReference>
<evidence type="ECO:0000259" key="2">
    <source>
        <dbReference type="Pfam" id="PF00248"/>
    </source>
</evidence>
<evidence type="ECO:0000313" key="3">
    <source>
        <dbReference type="EMBL" id="KAJ3557559.1"/>
    </source>
</evidence>
<protein>
    <recommendedName>
        <fullName evidence="2">NADP-dependent oxidoreductase domain-containing protein</fullName>
    </recommendedName>
</protein>
<name>A0AAD5VG03_9AGAR</name>
<sequence length="319" mass="35562">MTTMATRKIGNDNVAEMGLGLMGLSFLDTAFEDGWTNWDSADCYGDSEDLVGKWFKRTGNRDRIFLATKCGIVLTETGMGVNGSPEYIKSACAKSLNRLGIDQIDLFYLHRPDPTIPIEKSMSAMAELVKEGKIRYVGLSESSADTLRRAHAVHPITAFQVEYSPFTLDIEDEKTALLKTCRELGVAVIAYSPLGRGLLTGRYRSRDDFEDGDFRRTVPRFNNENFPKVLDIADSIAEVGKKHNATAGQVALAWVLAQGKDIIPIPGTRKVKYLKENYNAIHVKLSNDEQERIRKFAEGADIGDRYTWMQTVVVDTPPL</sequence>
<dbReference type="EMBL" id="JANIEX010001471">
    <property type="protein sequence ID" value="KAJ3557559.1"/>
    <property type="molecule type" value="Genomic_DNA"/>
</dbReference>
<dbReference type="PANTHER" id="PTHR43625:SF40">
    <property type="entry name" value="ALDO-KETO REDUCTASE YAKC [NADP(+)]"/>
    <property type="match status" value="1"/>
</dbReference>
<dbReference type="GO" id="GO:0016491">
    <property type="term" value="F:oxidoreductase activity"/>
    <property type="evidence" value="ECO:0007669"/>
    <property type="project" value="UniProtKB-KW"/>
</dbReference>
<dbReference type="PANTHER" id="PTHR43625">
    <property type="entry name" value="AFLATOXIN B1 ALDEHYDE REDUCTASE"/>
    <property type="match status" value="1"/>
</dbReference>
<keyword evidence="1" id="KW-0560">Oxidoreductase</keyword>
<dbReference type="SUPFAM" id="SSF51430">
    <property type="entry name" value="NAD(P)-linked oxidoreductase"/>
    <property type="match status" value="1"/>
</dbReference>
<dbReference type="GO" id="GO:0005737">
    <property type="term" value="C:cytoplasm"/>
    <property type="evidence" value="ECO:0007669"/>
    <property type="project" value="TreeGrafter"/>
</dbReference>